<dbReference type="Pfam" id="PF03663">
    <property type="entry name" value="Glyco_hydro_76"/>
    <property type="match status" value="1"/>
</dbReference>
<dbReference type="KEGG" id="cdu:CD36_24210"/>
<dbReference type="SUPFAM" id="SSF48208">
    <property type="entry name" value="Six-hairpin glycosidases"/>
    <property type="match status" value="1"/>
</dbReference>
<dbReference type="GO" id="GO:0005975">
    <property type="term" value="P:carbohydrate metabolic process"/>
    <property type="evidence" value="ECO:0007669"/>
    <property type="project" value="InterPro"/>
</dbReference>
<dbReference type="InterPro" id="IPR053169">
    <property type="entry name" value="MUG_Protein"/>
</dbReference>
<dbReference type="VEuPathDB" id="FungiDB:CD36_24210"/>
<dbReference type="GO" id="GO:0008496">
    <property type="term" value="F:mannan endo-1,6-alpha-mannosidase activity"/>
    <property type="evidence" value="ECO:0007669"/>
    <property type="project" value="UniProtKB-EC"/>
</dbReference>
<dbReference type="OrthoDB" id="9984024at2759"/>
<name>B9WCS8_CANDC</name>
<proteinExistence type="predicted"/>
<dbReference type="GeneID" id="8046426"/>
<gene>
    <name evidence="2" type="primary">DCW1</name>
    <name evidence="1" type="ordered locus">Cd36_24210</name>
    <name evidence="2" type="ORF">CD36_24210</name>
</gene>
<keyword evidence="3" id="KW-1185">Reference proteome</keyword>
<protein>
    <submittedName>
        <fullName evidence="2">Alpha-1,6-mannanase, putative</fullName>
        <ecNumber evidence="2">3.2.1.101</ecNumber>
    </submittedName>
</protein>
<accession>B9WCS8</accession>
<dbReference type="InterPro" id="IPR008928">
    <property type="entry name" value="6-hairpin_glycosidase_sf"/>
</dbReference>
<dbReference type="Gene3D" id="1.50.10.20">
    <property type="match status" value="1"/>
</dbReference>
<dbReference type="AlphaFoldDB" id="B9WCS8"/>
<organism evidence="2 3">
    <name type="scientific">Candida dubliniensis (strain CD36 / ATCC MYA-646 / CBS 7987 / NCPF 3949 / NRRL Y-17841)</name>
    <name type="common">Yeast</name>
    <dbReference type="NCBI Taxonomy" id="573826"/>
    <lineage>
        <taxon>Eukaryota</taxon>
        <taxon>Fungi</taxon>
        <taxon>Dikarya</taxon>
        <taxon>Ascomycota</taxon>
        <taxon>Saccharomycotina</taxon>
        <taxon>Pichiomycetes</taxon>
        <taxon>Debaryomycetaceae</taxon>
        <taxon>Candida/Lodderomyces clade</taxon>
        <taxon>Candida</taxon>
    </lineage>
</organism>
<sequence length="420" mass="47658">MQSLHFILIVLFFISYITYALTIPIELPKRSLLTRSSSFDPHEAFESAANSTWSVFWNNTHQAFSQSDPACPNSPTTFQEAVVWSVAVAGMAIVESGDISKTNEVINSLYKYQNDKGWFAATPGNSHSYVDDNCQVLWAFLQAYGLTHNENYLTTATKLMELIQGQWSDEVGGVRWRVEGDYIASISTVEAALSAVKLYEHRNNDSSLLSFAKKCLSWSDDNLLDESDGFYYDGLNIHNKTKIDKGKLTYTVGVAISTYSYLYKYTNDEQYVTIATTKANGTLASKTFLNGHGYWNNGLRFVHLLFVGFSDLITMGDKREFIDSVWKQGQYIYENDQLSGSGYVGNYLDLSKPIEPHSTSSLHEKERHDNKDDVELNHKQKTTHNHHNDYYCNNHSKQFKRSLMDDGSAAQIFYAISRFS</sequence>
<dbReference type="InterPro" id="IPR005198">
    <property type="entry name" value="Glyco_hydro_76"/>
</dbReference>
<dbReference type="RefSeq" id="XP_002418895.1">
    <property type="nucleotide sequence ID" value="XM_002418850.1"/>
</dbReference>
<dbReference type="Proteomes" id="UP000002605">
    <property type="component" value="Chromosome 2"/>
</dbReference>
<dbReference type="HOGENOM" id="CLU_034119_0_0_1"/>
<dbReference type="PANTHER" id="PTHR47791:SF3">
    <property type="entry name" value="MEIOTICALLY UP-REGULATED GENE 191 PROTEIN"/>
    <property type="match status" value="1"/>
</dbReference>
<dbReference type="EC" id="3.2.1.101" evidence="2"/>
<evidence type="ECO:0000313" key="2">
    <source>
        <dbReference type="EMBL" id="CAX44202.1"/>
    </source>
</evidence>
<keyword evidence="2" id="KW-0326">Glycosidase</keyword>
<evidence type="ECO:0000313" key="3">
    <source>
        <dbReference type="Proteomes" id="UP000002605"/>
    </source>
</evidence>
<dbReference type="EMBL" id="FM992689">
    <property type="protein sequence ID" value="CAX44202.1"/>
    <property type="molecule type" value="Genomic_DNA"/>
</dbReference>
<dbReference type="CGD" id="CAL0000167902">
    <property type="gene designation" value="Cd36_24210"/>
</dbReference>
<evidence type="ECO:0000313" key="1">
    <source>
        <dbReference type="CGD" id="CAL0000167902"/>
    </source>
</evidence>
<dbReference type="PANTHER" id="PTHR47791">
    <property type="entry name" value="MEIOTICALLY UP-REGULATED GENE 191 PROTEIN"/>
    <property type="match status" value="1"/>
</dbReference>
<reference evidence="2 3" key="1">
    <citation type="journal article" date="2009" name="Genome Res.">
        <title>Comparative genomics of the fungal pathogens Candida dubliniensis and Candida albicans.</title>
        <authorList>
            <person name="Jackson A.P."/>
            <person name="Gamble J.A."/>
            <person name="Yeomans T."/>
            <person name="Moran G.P."/>
            <person name="Saunders D."/>
            <person name="Harris D."/>
            <person name="Aslett M."/>
            <person name="Barrell J.F."/>
            <person name="Butler G."/>
            <person name="Citiulo F."/>
            <person name="Coleman D.C."/>
            <person name="de Groot P.W.J."/>
            <person name="Goodwin T.J."/>
            <person name="Quail M.A."/>
            <person name="McQuillan J."/>
            <person name="Munro C.A."/>
            <person name="Pain A."/>
            <person name="Poulter R.T."/>
            <person name="Rajandream M.A."/>
            <person name="Renauld H."/>
            <person name="Spiering M.J."/>
            <person name="Tivey A."/>
            <person name="Gow N.A.R."/>
            <person name="Barrell B."/>
            <person name="Sullivan D.J."/>
            <person name="Berriman M."/>
        </authorList>
    </citation>
    <scope>NUCLEOTIDE SEQUENCE [LARGE SCALE GENOMIC DNA]</scope>
    <source>
        <strain evidence="3">CD36 / ATCC MYA-646 / CBS 7987 / NCPF 3949 / NRRL Y-17841</strain>
    </source>
</reference>
<keyword evidence="2" id="KW-0378">Hydrolase</keyword>